<dbReference type="Gene3D" id="1.20.5.170">
    <property type="match status" value="1"/>
</dbReference>
<comment type="subcellular location">
    <subcellularLocation>
        <location evidence="1">Nucleus</location>
    </subcellularLocation>
</comment>
<feature type="domain" description="BZIP" evidence="5">
    <location>
        <begin position="90"/>
        <end position="153"/>
    </location>
</feature>
<keyword evidence="2" id="KW-0539">Nucleus</keyword>
<keyword evidence="3" id="KW-0175">Coiled coil</keyword>
<keyword evidence="7" id="KW-1185">Reference proteome</keyword>
<name>A0AAJ0DEC4_9PEZI</name>
<dbReference type="InterPro" id="IPR004827">
    <property type="entry name" value="bZIP"/>
</dbReference>
<feature type="coiled-coil region" evidence="3">
    <location>
        <begin position="115"/>
        <end position="156"/>
    </location>
</feature>
<organism evidence="6 7">
    <name type="scientific">Extremus antarcticus</name>
    <dbReference type="NCBI Taxonomy" id="702011"/>
    <lineage>
        <taxon>Eukaryota</taxon>
        <taxon>Fungi</taxon>
        <taxon>Dikarya</taxon>
        <taxon>Ascomycota</taxon>
        <taxon>Pezizomycotina</taxon>
        <taxon>Dothideomycetes</taxon>
        <taxon>Dothideomycetidae</taxon>
        <taxon>Mycosphaerellales</taxon>
        <taxon>Extremaceae</taxon>
        <taxon>Extremus</taxon>
    </lineage>
</organism>
<dbReference type="AlphaFoldDB" id="A0AAJ0DEC4"/>
<comment type="caution">
    <text evidence="6">The sequence shown here is derived from an EMBL/GenBank/DDBJ whole genome shotgun (WGS) entry which is preliminary data.</text>
</comment>
<dbReference type="GO" id="GO:0001228">
    <property type="term" value="F:DNA-binding transcription activator activity, RNA polymerase II-specific"/>
    <property type="evidence" value="ECO:0007669"/>
    <property type="project" value="TreeGrafter"/>
</dbReference>
<reference evidence="6" key="1">
    <citation type="submission" date="2023-04" db="EMBL/GenBank/DDBJ databases">
        <title>Black Yeasts Isolated from many extreme environments.</title>
        <authorList>
            <person name="Coleine C."/>
            <person name="Stajich J.E."/>
            <person name="Selbmann L."/>
        </authorList>
    </citation>
    <scope>NUCLEOTIDE SEQUENCE</scope>
    <source>
        <strain evidence="6">CCFEE 5312</strain>
    </source>
</reference>
<dbReference type="PANTHER" id="PTHR40621">
    <property type="entry name" value="TRANSCRIPTION FACTOR KAPC-RELATED"/>
    <property type="match status" value="1"/>
</dbReference>
<dbReference type="GO" id="GO:0090575">
    <property type="term" value="C:RNA polymerase II transcription regulator complex"/>
    <property type="evidence" value="ECO:0007669"/>
    <property type="project" value="TreeGrafter"/>
</dbReference>
<evidence type="ECO:0000256" key="2">
    <source>
        <dbReference type="ARBA" id="ARBA00023242"/>
    </source>
</evidence>
<sequence length="270" mass="30053">MSQLFSSPLAIADQDMVNFNHMQAKAGSCFTTPLPTPGCKSEQIHSFLSTPWEMAPPLSEIPSLMSRSASDSSSPSSSTSLHEGFIGVQQEQHQKRRAQNRAAQRAYRDRKMRHTADLEIGIRDIEDNIRRLQSENTELIRQLSDIKAENEKWKQSQYQTCTAARDEFSRRHKAVSTATKAENSVNHPNKSENDTDRDQDAASDDVFDAVWNLIELDPALVKGNAKAEAFLKRLRDLVESGSQQESKSSRSDSAVDIDGAHNAQAGKRPG</sequence>
<dbReference type="PROSITE" id="PS00036">
    <property type="entry name" value="BZIP_BASIC"/>
    <property type="match status" value="1"/>
</dbReference>
<proteinExistence type="predicted"/>
<dbReference type="SMART" id="SM00338">
    <property type="entry name" value="BRLZ"/>
    <property type="match status" value="1"/>
</dbReference>
<evidence type="ECO:0000259" key="5">
    <source>
        <dbReference type="PROSITE" id="PS50217"/>
    </source>
</evidence>
<dbReference type="InterPro" id="IPR046347">
    <property type="entry name" value="bZIP_sf"/>
</dbReference>
<dbReference type="CDD" id="cd14688">
    <property type="entry name" value="bZIP_YAP"/>
    <property type="match status" value="1"/>
</dbReference>
<dbReference type="EMBL" id="JAWDJX010000020">
    <property type="protein sequence ID" value="KAK3052473.1"/>
    <property type="molecule type" value="Genomic_DNA"/>
</dbReference>
<feature type="compositionally biased region" description="Basic and acidic residues" evidence="4">
    <location>
        <begin position="189"/>
        <end position="200"/>
    </location>
</feature>
<accession>A0AAJ0DEC4</accession>
<dbReference type="PROSITE" id="PS50217">
    <property type="entry name" value="BZIP"/>
    <property type="match status" value="1"/>
</dbReference>
<feature type="compositionally biased region" description="Low complexity" evidence="4">
    <location>
        <begin position="63"/>
        <end position="80"/>
    </location>
</feature>
<dbReference type="InterPro" id="IPR050936">
    <property type="entry name" value="AP-1-like"/>
</dbReference>
<dbReference type="GO" id="GO:0000976">
    <property type="term" value="F:transcription cis-regulatory region binding"/>
    <property type="evidence" value="ECO:0007669"/>
    <property type="project" value="InterPro"/>
</dbReference>
<dbReference type="SUPFAM" id="SSF57959">
    <property type="entry name" value="Leucine zipper domain"/>
    <property type="match status" value="1"/>
</dbReference>
<evidence type="ECO:0000256" key="3">
    <source>
        <dbReference type="SAM" id="Coils"/>
    </source>
</evidence>
<evidence type="ECO:0000256" key="4">
    <source>
        <dbReference type="SAM" id="MobiDB-lite"/>
    </source>
</evidence>
<protein>
    <submittedName>
        <fullName evidence="6">AP-1-like transcription factor</fullName>
    </submittedName>
</protein>
<feature type="region of interest" description="Disordered" evidence="4">
    <location>
        <begin position="172"/>
        <end position="200"/>
    </location>
</feature>
<feature type="region of interest" description="Disordered" evidence="4">
    <location>
        <begin position="238"/>
        <end position="270"/>
    </location>
</feature>
<feature type="compositionally biased region" description="Polar residues" evidence="4">
    <location>
        <begin position="176"/>
        <end position="188"/>
    </location>
</feature>
<feature type="region of interest" description="Disordered" evidence="4">
    <location>
        <begin position="63"/>
        <end position="96"/>
    </location>
</feature>
<evidence type="ECO:0000313" key="6">
    <source>
        <dbReference type="EMBL" id="KAK3052473.1"/>
    </source>
</evidence>
<evidence type="ECO:0000313" key="7">
    <source>
        <dbReference type="Proteomes" id="UP001271007"/>
    </source>
</evidence>
<dbReference type="PANTHER" id="PTHR40621:SF8">
    <property type="entry name" value="AP-1-LIKE TRANSCRIPTION FACTOR YAP3"/>
    <property type="match status" value="1"/>
</dbReference>
<gene>
    <name evidence="6" type="primary">YAP3</name>
    <name evidence="6" type="ORF">LTR09_006327</name>
</gene>
<dbReference type="Proteomes" id="UP001271007">
    <property type="component" value="Unassembled WGS sequence"/>
</dbReference>
<evidence type="ECO:0000256" key="1">
    <source>
        <dbReference type="ARBA" id="ARBA00004123"/>
    </source>
</evidence>